<evidence type="ECO:0000256" key="1">
    <source>
        <dbReference type="ARBA" id="ARBA00006190"/>
    </source>
</evidence>
<reference evidence="3 4" key="1">
    <citation type="journal article" date="2018" name="Nat. Ecol. Evol.">
        <title>Genomic signatures of mitonuclear coevolution across populations of Tigriopus californicus.</title>
        <authorList>
            <person name="Barreto F.S."/>
            <person name="Watson E.T."/>
            <person name="Lima T.G."/>
            <person name="Willett C.S."/>
            <person name="Edmands S."/>
            <person name="Li W."/>
            <person name="Burton R.S."/>
        </authorList>
    </citation>
    <scope>NUCLEOTIDE SEQUENCE [LARGE SCALE GENOMIC DNA]</scope>
    <source>
        <strain evidence="3 4">San Diego</strain>
    </source>
</reference>
<comment type="similarity">
    <text evidence="1">Belongs to the SNF7 family.</text>
</comment>
<keyword evidence="4" id="KW-1185">Reference proteome</keyword>
<dbReference type="EMBL" id="VCGU01000003">
    <property type="protein sequence ID" value="TRY78428.1"/>
    <property type="molecule type" value="Genomic_DNA"/>
</dbReference>
<dbReference type="STRING" id="6832.A0A553PL76"/>
<proteinExistence type="inferred from homology"/>
<protein>
    <recommendedName>
        <fullName evidence="5">Charged multivesicular body protein 3</fullName>
    </recommendedName>
</protein>
<dbReference type="AlphaFoldDB" id="A0A553PL76"/>
<name>A0A553PL76_TIGCA</name>
<feature type="region of interest" description="Disordered" evidence="2">
    <location>
        <begin position="179"/>
        <end position="223"/>
    </location>
</feature>
<comment type="caution">
    <text evidence="3">The sequence shown here is derived from an EMBL/GenBank/DDBJ whole genome shotgun (WGS) entry which is preliminary data.</text>
</comment>
<accession>A0A553PL76</accession>
<dbReference type="PANTHER" id="PTHR10476">
    <property type="entry name" value="CHARGED MULTIVESICULAR BODY PROTEIN"/>
    <property type="match status" value="1"/>
</dbReference>
<dbReference type="OrthoDB" id="2329734at2759"/>
<evidence type="ECO:0000313" key="3">
    <source>
        <dbReference type="EMBL" id="TRY78428.1"/>
    </source>
</evidence>
<dbReference type="Proteomes" id="UP000318571">
    <property type="component" value="Chromosome 11"/>
</dbReference>
<organism evidence="3 4">
    <name type="scientific">Tigriopus californicus</name>
    <name type="common">Marine copepod</name>
    <dbReference type="NCBI Taxonomy" id="6832"/>
    <lineage>
        <taxon>Eukaryota</taxon>
        <taxon>Metazoa</taxon>
        <taxon>Ecdysozoa</taxon>
        <taxon>Arthropoda</taxon>
        <taxon>Crustacea</taxon>
        <taxon>Multicrustacea</taxon>
        <taxon>Hexanauplia</taxon>
        <taxon>Copepoda</taxon>
        <taxon>Harpacticoida</taxon>
        <taxon>Harpacticidae</taxon>
        <taxon>Tigriopus</taxon>
    </lineage>
</organism>
<dbReference type="InterPro" id="IPR005024">
    <property type="entry name" value="Snf7_fam"/>
</dbReference>
<sequence>MGLFGKSKTPDPKLMVQEWSKGIRKEGYTIDRQINAIKREELKALRSAKMAAKKGDKDSARVLAKEIVNARKSVSKLYTAKAHLSSIENGMKAQAAQLKMAGSLAKSADVMKAMQQLIKIPELQKTMQDMSKEMMKAGIIEEMMDDTMESLEDGEDMEESVQLEVDKVLSEVLADTNQALSKAGRVPEASIDLPEPVEDEEEAKVEVEEDLEEMQERLQALRN</sequence>
<evidence type="ECO:0008006" key="5">
    <source>
        <dbReference type="Google" id="ProtNLM"/>
    </source>
</evidence>
<dbReference type="GO" id="GO:0007034">
    <property type="term" value="P:vacuolar transport"/>
    <property type="evidence" value="ECO:0007669"/>
    <property type="project" value="InterPro"/>
</dbReference>
<dbReference type="Pfam" id="PF03357">
    <property type="entry name" value="Snf7"/>
    <property type="match status" value="1"/>
</dbReference>
<dbReference type="OMA" id="KILWEVT"/>
<gene>
    <name evidence="3" type="ORF">TCAL_06905</name>
</gene>
<evidence type="ECO:0000313" key="4">
    <source>
        <dbReference type="Proteomes" id="UP000318571"/>
    </source>
</evidence>
<feature type="compositionally biased region" description="Acidic residues" evidence="2">
    <location>
        <begin position="195"/>
        <end position="213"/>
    </location>
</feature>
<dbReference type="Gene3D" id="6.10.140.1230">
    <property type="match status" value="1"/>
</dbReference>
<evidence type="ECO:0000256" key="2">
    <source>
        <dbReference type="SAM" id="MobiDB-lite"/>
    </source>
</evidence>